<evidence type="ECO:0000256" key="1">
    <source>
        <dbReference type="SAM" id="MobiDB-lite"/>
    </source>
</evidence>
<dbReference type="EMBL" id="HBGU01075196">
    <property type="protein sequence ID" value="CAD9539508.1"/>
    <property type="molecule type" value="Transcribed_RNA"/>
</dbReference>
<protein>
    <submittedName>
        <fullName evidence="3">Uncharacterized protein</fullName>
    </submittedName>
</protein>
<proteinExistence type="predicted"/>
<dbReference type="EMBL" id="HBGU01075193">
    <property type="protein sequence ID" value="CAD9539497.1"/>
    <property type="molecule type" value="Transcribed_RNA"/>
</dbReference>
<name>A0A6U7M6R7_9EUKA</name>
<accession>A0A6U7M6R7</accession>
<reference evidence="3" key="1">
    <citation type="submission" date="2021-01" db="EMBL/GenBank/DDBJ databases">
        <authorList>
            <person name="Corre E."/>
            <person name="Pelletier E."/>
            <person name="Niang G."/>
            <person name="Scheremetjew M."/>
            <person name="Finn R."/>
            <person name="Kale V."/>
            <person name="Holt S."/>
            <person name="Cochrane G."/>
            <person name="Meng A."/>
            <person name="Brown T."/>
            <person name="Cohen L."/>
        </authorList>
    </citation>
    <scope>NUCLEOTIDE SEQUENCE</scope>
    <source>
        <strain evidence="3">UTEX LB 985</strain>
    </source>
</reference>
<organism evidence="3">
    <name type="scientific">Haptolina brevifila</name>
    <dbReference type="NCBI Taxonomy" id="156173"/>
    <lineage>
        <taxon>Eukaryota</taxon>
        <taxon>Haptista</taxon>
        <taxon>Haptophyta</taxon>
        <taxon>Prymnesiophyceae</taxon>
        <taxon>Prymnesiales</taxon>
        <taxon>Prymnesiaceae</taxon>
        <taxon>Haptolina</taxon>
    </lineage>
</organism>
<evidence type="ECO:0000313" key="2">
    <source>
        <dbReference type="EMBL" id="CAD9539497.1"/>
    </source>
</evidence>
<evidence type="ECO:0000313" key="3">
    <source>
        <dbReference type="EMBL" id="CAD9539508.1"/>
    </source>
</evidence>
<dbReference type="AlphaFoldDB" id="A0A6U7M6R7"/>
<feature type="region of interest" description="Disordered" evidence="1">
    <location>
        <begin position="89"/>
        <end position="109"/>
    </location>
</feature>
<sequence>MSRLPGVLDVQLVARSGPSTLDAVLHSDAARAVSSAAYLVHQQATPSQPSWDLEWIVLSEASPGSPDMYTAHPSGQPRVLLLQARPFRPAQGQSQQGGSSARGTSDRLDAGTIEQVDGRQLYVDTNGWVGVASEGESSNTDAARRTWRMSPSGDLELADGRLLHATKDGWVCVSQSAKESIQTSQRVWALEGGTDHPVQQWKIVLRDDGLCLYVNSAGRASVVTSAEDVSAARLAWSVPMTWAATVVEPVKLHRMKCPLDPQPLGLTEYHQTYNAELRLLSKLTHPKTIRCIQCNSKEAVRGSNGDRCEPCFKLAEAEYGNVVFNLYVNSNGWASIERDFEFTGQDKTASCGFTFKGGVLTFPSGGQLFAHEQDDWCAQAAVEGEGANTDPKRRQWTFDEDTWILSLQDGRELYVDGDKNVRVGSPERSTAWQIRTRGAVAMLVAVSFGTYRKWRKFGARLAFSEAPFEEKDEFDVWTKTGRLADKYKGPRCDKCDQMHPTAQCPWFK</sequence>
<gene>
    <name evidence="2" type="ORF">CBRE1094_LOCUS40973</name>
    <name evidence="3" type="ORF">CBRE1094_LOCUS40976</name>
</gene>